<dbReference type="AlphaFoldDB" id="A0A0R1YNG4"/>
<dbReference type="GO" id="GO:0008168">
    <property type="term" value="F:methyltransferase activity"/>
    <property type="evidence" value="ECO:0007669"/>
    <property type="project" value="UniProtKB-KW"/>
</dbReference>
<keyword evidence="1" id="KW-0808">Transferase</keyword>
<reference evidence="1 2" key="1">
    <citation type="journal article" date="2015" name="Genome Announc.">
        <title>Expanding the biotechnology potential of lactobacilli through comparative genomics of 213 strains and associated genera.</title>
        <authorList>
            <person name="Sun Z."/>
            <person name="Harris H.M."/>
            <person name="McCann A."/>
            <person name="Guo C."/>
            <person name="Argimon S."/>
            <person name="Zhang W."/>
            <person name="Yang X."/>
            <person name="Jeffery I.B."/>
            <person name="Cooney J.C."/>
            <person name="Kagawa T.F."/>
            <person name="Liu W."/>
            <person name="Song Y."/>
            <person name="Salvetti E."/>
            <person name="Wrobel A."/>
            <person name="Rasinkangas P."/>
            <person name="Parkhill J."/>
            <person name="Rea M.C."/>
            <person name="O'Sullivan O."/>
            <person name="Ritari J."/>
            <person name="Douillard F.P."/>
            <person name="Paul Ross R."/>
            <person name="Yang R."/>
            <person name="Briner A.E."/>
            <person name="Felis G.E."/>
            <person name="de Vos W.M."/>
            <person name="Barrangou R."/>
            <person name="Klaenhammer T.R."/>
            <person name="Caufield P.W."/>
            <person name="Cui Y."/>
            <person name="Zhang H."/>
            <person name="O'Toole P.W."/>
        </authorList>
    </citation>
    <scope>NUCLEOTIDE SEQUENCE [LARGE SCALE GENOMIC DNA]</scope>
    <source>
        <strain evidence="1 2">DSM 18390</strain>
    </source>
</reference>
<dbReference type="InterPro" id="IPR029063">
    <property type="entry name" value="SAM-dependent_MTases_sf"/>
</dbReference>
<accession>A0A0R1YNG4</accession>
<name>A0A0R1YNG4_9LACO</name>
<organism evidence="1 2">
    <name type="scientific">Lentilactobacillus parafarraginis DSM 18390 = JCM 14109</name>
    <dbReference type="NCBI Taxonomy" id="1423786"/>
    <lineage>
        <taxon>Bacteria</taxon>
        <taxon>Bacillati</taxon>
        <taxon>Bacillota</taxon>
        <taxon>Bacilli</taxon>
        <taxon>Lactobacillales</taxon>
        <taxon>Lactobacillaceae</taxon>
        <taxon>Lentilactobacillus</taxon>
    </lineage>
</organism>
<dbReference type="PANTHER" id="PTHR35276">
    <property type="entry name" value="S-ADENOSYL-L-METHIONINE-DEPENDENT METHYLTRANSFERASES SUPERFAMILY PROTEIN"/>
    <property type="match status" value="1"/>
</dbReference>
<dbReference type="EMBL" id="AZFZ01000064">
    <property type="protein sequence ID" value="KRM41318.1"/>
    <property type="molecule type" value="Genomic_DNA"/>
</dbReference>
<dbReference type="Proteomes" id="UP000051010">
    <property type="component" value="Unassembled WGS sequence"/>
</dbReference>
<keyword evidence="1" id="KW-0489">Methyltransferase</keyword>
<proteinExistence type="predicted"/>
<dbReference type="SUPFAM" id="SSF53335">
    <property type="entry name" value="S-adenosyl-L-methionine-dependent methyltransferases"/>
    <property type="match status" value="1"/>
</dbReference>
<dbReference type="InterPro" id="IPR010719">
    <property type="entry name" value="MnmM_MeTrfase"/>
</dbReference>
<comment type="caution">
    <text evidence="1">The sequence shown here is derived from an EMBL/GenBank/DDBJ whole genome shotgun (WGS) entry which is preliminary data.</text>
</comment>
<dbReference type="PANTHER" id="PTHR35276:SF1">
    <property type="entry name" value="TRNA (MNM(5)S(2)U34)-METHYLTRANSFERASE, CHLOROPLASTIC"/>
    <property type="match status" value="1"/>
</dbReference>
<dbReference type="PATRIC" id="fig|1423786.4.peg.2627"/>
<sequence length="191" mass="20852">MKKMQNALEFSHQLLSNHVNAGDTVIDGTVGNGHDTLFLARLVGSRGTVYGFDIQERAIQQTQERLTAAPINHTHVHLFNHGHQEIASILPPMVQVSGAIFNLGYLPGGNKQLITHAETTIQGLRGCISHLTVGGIIVIVVYYGHPGGQTEKNQVGNFCAALPQKQFAVLKYEFINQVHEPPFVLGIQKIS</sequence>
<gene>
    <name evidence="1" type="ORF">FD47_GL002507</name>
</gene>
<protein>
    <submittedName>
        <fullName evidence="1">rRNA methylase</fullName>
    </submittedName>
</protein>
<dbReference type="GO" id="GO:0032259">
    <property type="term" value="P:methylation"/>
    <property type="evidence" value="ECO:0007669"/>
    <property type="project" value="UniProtKB-KW"/>
</dbReference>
<evidence type="ECO:0000313" key="1">
    <source>
        <dbReference type="EMBL" id="KRM41318.1"/>
    </source>
</evidence>
<evidence type="ECO:0000313" key="2">
    <source>
        <dbReference type="Proteomes" id="UP000051010"/>
    </source>
</evidence>
<dbReference type="RefSeq" id="WP_054736103.1">
    <property type="nucleotide sequence ID" value="NZ_AZFZ01000064.1"/>
</dbReference>
<dbReference type="Gene3D" id="3.40.50.150">
    <property type="entry name" value="Vaccinia Virus protein VP39"/>
    <property type="match status" value="1"/>
</dbReference>
<dbReference type="Pfam" id="PF06962">
    <property type="entry name" value="rRNA_methylase"/>
    <property type="match status" value="1"/>
</dbReference>